<evidence type="ECO:0000256" key="2">
    <source>
        <dbReference type="ARBA" id="ARBA00007358"/>
    </source>
</evidence>
<dbReference type="Pfam" id="PF25137">
    <property type="entry name" value="ADH_Fe_C"/>
    <property type="match status" value="1"/>
</dbReference>
<dbReference type="InterPro" id="IPR039697">
    <property type="entry name" value="Alcohol_dehydrogenase_Fe"/>
</dbReference>
<dbReference type="InterPro" id="IPR056798">
    <property type="entry name" value="ADH_Fe_C"/>
</dbReference>
<dbReference type="GO" id="GO:0046872">
    <property type="term" value="F:metal ion binding"/>
    <property type="evidence" value="ECO:0007669"/>
    <property type="project" value="InterPro"/>
</dbReference>
<accession>A0A1I3SEQ4</accession>
<feature type="domain" description="Fe-containing alcohol dehydrogenase-like C-terminal" evidence="6">
    <location>
        <begin position="185"/>
        <end position="383"/>
    </location>
</feature>
<organism evidence="7 8">
    <name type="scientific">Desulfomicrobium apsheronum</name>
    <dbReference type="NCBI Taxonomy" id="52560"/>
    <lineage>
        <taxon>Bacteria</taxon>
        <taxon>Pseudomonadati</taxon>
        <taxon>Thermodesulfobacteriota</taxon>
        <taxon>Desulfovibrionia</taxon>
        <taxon>Desulfovibrionales</taxon>
        <taxon>Desulfomicrobiaceae</taxon>
        <taxon>Desulfomicrobium</taxon>
    </lineage>
</organism>
<keyword evidence="8" id="KW-1185">Reference proteome</keyword>
<dbReference type="Proteomes" id="UP000198635">
    <property type="component" value="Unassembled WGS sequence"/>
</dbReference>
<evidence type="ECO:0000259" key="5">
    <source>
        <dbReference type="Pfam" id="PF00465"/>
    </source>
</evidence>
<evidence type="ECO:0000256" key="4">
    <source>
        <dbReference type="ARBA" id="ARBA00023027"/>
    </source>
</evidence>
<evidence type="ECO:0000259" key="6">
    <source>
        <dbReference type="Pfam" id="PF25137"/>
    </source>
</evidence>
<dbReference type="InterPro" id="IPR018211">
    <property type="entry name" value="ADH_Fe_CS"/>
</dbReference>
<dbReference type="Gene3D" id="3.40.50.1970">
    <property type="match status" value="1"/>
</dbReference>
<proteinExistence type="inferred from homology"/>
<evidence type="ECO:0000256" key="3">
    <source>
        <dbReference type="ARBA" id="ARBA00023002"/>
    </source>
</evidence>
<protein>
    <submittedName>
        <fullName evidence="7">Alcohol dehydrogenase, class IV</fullName>
    </submittedName>
</protein>
<dbReference type="InterPro" id="IPR001670">
    <property type="entry name" value="ADH_Fe/GldA"/>
</dbReference>
<dbReference type="STRING" id="52560.SAMN04488082_10497"/>
<comment type="similarity">
    <text evidence="2">Belongs to the iron-containing alcohol dehydrogenase family.</text>
</comment>
<evidence type="ECO:0000256" key="1">
    <source>
        <dbReference type="ARBA" id="ARBA00001962"/>
    </source>
</evidence>
<feature type="domain" description="Alcohol dehydrogenase iron-type/glycerol dehydrogenase GldA" evidence="5">
    <location>
        <begin position="8"/>
        <end position="174"/>
    </location>
</feature>
<dbReference type="PANTHER" id="PTHR11496:SF102">
    <property type="entry name" value="ALCOHOL DEHYDROGENASE 4"/>
    <property type="match status" value="1"/>
</dbReference>
<keyword evidence="3" id="KW-0560">Oxidoreductase</keyword>
<dbReference type="SUPFAM" id="SSF56796">
    <property type="entry name" value="Dehydroquinate synthase-like"/>
    <property type="match status" value="1"/>
</dbReference>
<dbReference type="Pfam" id="PF00465">
    <property type="entry name" value="Fe-ADH"/>
    <property type="match status" value="1"/>
</dbReference>
<keyword evidence="4" id="KW-0520">NAD</keyword>
<dbReference type="PANTHER" id="PTHR11496">
    <property type="entry name" value="ALCOHOL DEHYDROGENASE"/>
    <property type="match status" value="1"/>
</dbReference>
<dbReference type="EMBL" id="FORX01000004">
    <property type="protein sequence ID" value="SFJ55976.1"/>
    <property type="molecule type" value="Genomic_DNA"/>
</dbReference>
<dbReference type="FunFam" id="3.40.50.1970:FF:000003">
    <property type="entry name" value="Alcohol dehydrogenase, iron-containing"/>
    <property type="match status" value="1"/>
</dbReference>
<name>A0A1I3SEQ4_9BACT</name>
<dbReference type="OrthoDB" id="9778433at2"/>
<dbReference type="RefSeq" id="WP_092373214.1">
    <property type="nucleotide sequence ID" value="NZ_FORX01000004.1"/>
</dbReference>
<gene>
    <name evidence="7" type="ORF">SAMN04488082_10497</name>
</gene>
<evidence type="ECO:0000313" key="7">
    <source>
        <dbReference type="EMBL" id="SFJ55976.1"/>
    </source>
</evidence>
<reference evidence="8" key="1">
    <citation type="submission" date="2016-10" db="EMBL/GenBank/DDBJ databases">
        <authorList>
            <person name="Varghese N."/>
            <person name="Submissions S."/>
        </authorList>
    </citation>
    <scope>NUCLEOTIDE SEQUENCE [LARGE SCALE GENOMIC DNA]</scope>
    <source>
        <strain evidence="8">DSM 5918</strain>
    </source>
</reference>
<evidence type="ECO:0000313" key="8">
    <source>
        <dbReference type="Proteomes" id="UP000198635"/>
    </source>
</evidence>
<dbReference type="CDD" id="cd08183">
    <property type="entry name" value="Fe-ADH-like"/>
    <property type="match status" value="1"/>
</dbReference>
<dbReference type="PROSITE" id="PS00913">
    <property type="entry name" value="ADH_IRON_1"/>
    <property type="match status" value="1"/>
</dbReference>
<sequence length="390" mass="40265">MIYSFSTARVVFGIGSRAGVATHASHLGRRCLLVTGSRPERCDWLLEELKDVMDDVLCVAVGGEPETGFISAQAEAARQASCDVVVAIGGGSVIDAGKALAALVANTGDLFDYLEVVGRGTPLEHEPLPMVAVPTTAGTGSEVTANAVLLSPAHGVKASLRAPNLIPALAIVDPELAVSLPSAQTAASGMDALTQLMECFVSHAASPLTDPLCRDGLTRAARSLRVAVRDGASLRARSDMALASLFSGMALANAKLGAVHGFAAPLGGMLGAAHGEICAALLPHVMEANIRVLRHVAPEHPALARYDEVGRLLTGMEAACAEDGLEFARSLCSDLGIRGLGALGLTEEVMEEVVEKASRASSMHGNPIVLDKGELLGILRRAMDEGSSAK</sequence>
<comment type="cofactor">
    <cofactor evidence="1">
        <name>Fe cation</name>
        <dbReference type="ChEBI" id="CHEBI:24875"/>
    </cofactor>
</comment>
<dbReference type="GO" id="GO:0004022">
    <property type="term" value="F:alcohol dehydrogenase (NAD+) activity"/>
    <property type="evidence" value="ECO:0007669"/>
    <property type="project" value="TreeGrafter"/>
</dbReference>
<dbReference type="Gene3D" id="1.20.1090.10">
    <property type="entry name" value="Dehydroquinate synthase-like - alpha domain"/>
    <property type="match status" value="1"/>
</dbReference>
<dbReference type="AlphaFoldDB" id="A0A1I3SEQ4"/>